<feature type="transmembrane region" description="Helical" evidence="7">
    <location>
        <begin position="139"/>
        <end position="160"/>
    </location>
</feature>
<evidence type="ECO:0000256" key="2">
    <source>
        <dbReference type="ARBA" id="ARBA00006386"/>
    </source>
</evidence>
<evidence type="ECO:0000256" key="5">
    <source>
        <dbReference type="ARBA" id="ARBA00022989"/>
    </source>
</evidence>
<feature type="transmembrane region" description="Helical" evidence="7">
    <location>
        <begin position="67"/>
        <end position="86"/>
    </location>
</feature>
<dbReference type="RefSeq" id="WP_268046688.1">
    <property type="nucleotide sequence ID" value="NZ_CP104064.1"/>
</dbReference>
<accession>A0ABY6Z8I6</accession>
<dbReference type="Proteomes" id="UP001164803">
    <property type="component" value="Chromosome"/>
</dbReference>
<feature type="transmembrane region" description="Helical" evidence="7">
    <location>
        <begin position="37"/>
        <end position="55"/>
    </location>
</feature>
<dbReference type="PANTHER" id="PTHR34184:SF4">
    <property type="entry name" value="UPF0718 PROTEIN YCGR"/>
    <property type="match status" value="1"/>
</dbReference>
<organism evidence="8 9">
    <name type="scientific">Alicyclobacillus dauci</name>
    <dbReference type="NCBI Taxonomy" id="1475485"/>
    <lineage>
        <taxon>Bacteria</taxon>
        <taxon>Bacillati</taxon>
        <taxon>Bacillota</taxon>
        <taxon>Bacilli</taxon>
        <taxon>Bacillales</taxon>
        <taxon>Alicyclobacillaceae</taxon>
        <taxon>Alicyclobacillus</taxon>
    </lineage>
</organism>
<protein>
    <submittedName>
        <fullName evidence="8">Permease</fullName>
    </submittedName>
</protein>
<keyword evidence="9" id="KW-1185">Reference proteome</keyword>
<dbReference type="Pfam" id="PF03773">
    <property type="entry name" value="ArsP_1"/>
    <property type="match status" value="1"/>
</dbReference>
<evidence type="ECO:0000256" key="3">
    <source>
        <dbReference type="ARBA" id="ARBA00022475"/>
    </source>
</evidence>
<evidence type="ECO:0000256" key="6">
    <source>
        <dbReference type="ARBA" id="ARBA00023136"/>
    </source>
</evidence>
<keyword evidence="6 7" id="KW-0472">Membrane</keyword>
<evidence type="ECO:0000313" key="8">
    <source>
        <dbReference type="EMBL" id="WAH39040.1"/>
    </source>
</evidence>
<comment type="similarity">
    <text evidence="2">Belongs to the UPF0718 family.</text>
</comment>
<dbReference type="InterPro" id="IPR052923">
    <property type="entry name" value="UPF0718"/>
</dbReference>
<evidence type="ECO:0000313" key="9">
    <source>
        <dbReference type="Proteomes" id="UP001164803"/>
    </source>
</evidence>
<dbReference type="InterPro" id="IPR005524">
    <property type="entry name" value="DUF318"/>
</dbReference>
<proteinExistence type="inferred from homology"/>
<comment type="subcellular location">
    <subcellularLocation>
        <location evidence="1">Cell membrane</location>
        <topology evidence="1">Multi-pass membrane protein</topology>
    </subcellularLocation>
</comment>
<evidence type="ECO:0000256" key="1">
    <source>
        <dbReference type="ARBA" id="ARBA00004651"/>
    </source>
</evidence>
<evidence type="ECO:0000256" key="4">
    <source>
        <dbReference type="ARBA" id="ARBA00022692"/>
    </source>
</evidence>
<reference evidence="8" key="1">
    <citation type="submission" date="2022-08" db="EMBL/GenBank/DDBJ databases">
        <title>Alicyclobacillus dauci DSM2870, complete genome.</title>
        <authorList>
            <person name="Wang Q."/>
            <person name="Cai R."/>
            <person name="Wang Z."/>
        </authorList>
    </citation>
    <scope>NUCLEOTIDE SEQUENCE</scope>
    <source>
        <strain evidence="8">DSM 28700</strain>
    </source>
</reference>
<keyword evidence="4 7" id="KW-0812">Transmembrane</keyword>
<keyword evidence="3" id="KW-1003">Cell membrane</keyword>
<keyword evidence="5 7" id="KW-1133">Transmembrane helix</keyword>
<feature type="transmembrane region" description="Helical" evidence="7">
    <location>
        <begin position="92"/>
        <end position="118"/>
    </location>
</feature>
<dbReference type="EMBL" id="CP104064">
    <property type="protein sequence ID" value="WAH39040.1"/>
    <property type="molecule type" value="Genomic_DNA"/>
</dbReference>
<dbReference type="PANTHER" id="PTHR34184">
    <property type="entry name" value="UPF0718 PROTEIN YCGR"/>
    <property type="match status" value="1"/>
</dbReference>
<evidence type="ECO:0000256" key="7">
    <source>
        <dbReference type="SAM" id="Phobius"/>
    </source>
</evidence>
<name>A0ABY6Z8I6_9BACL</name>
<sequence length="168" mass="17940">MDKVIVYLSGATVLGYCVAALWRPTIAAAGLESTFEMFWQALPWIVVSMFAAGLLSQIIQPKMVAHLFGRDTGVAGILLAAVLGVFGTGSRWAVYPLAAGLLAADATPGAVFAFMTSWQLVSIPRLPAEVPFLGIRYTIVRAAISILTAFVGGLIFDMVWDKLPPQNP</sequence>
<gene>
    <name evidence="8" type="ORF">NZD86_11455</name>
</gene>